<accession>A0ABQ5XKP3</accession>
<dbReference type="InterPro" id="IPR001375">
    <property type="entry name" value="Peptidase_S9_cat"/>
</dbReference>
<dbReference type="InterPro" id="IPR029058">
    <property type="entry name" value="AB_hydrolase_fold"/>
</dbReference>
<keyword evidence="2" id="KW-0732">Signal</keyword>
<feature type="signal peptide" evidence="2">
    <location>
        <begin position="1"/>
        <end position="23"/>
    </location>
</feature>
<keyword evidence="1" id="KW-0378">Hydrolase</keyword>
<dbReference type="SUPFAM" id="SSF53474">
    <property type="entry name" value="alpha/beta-Hydrolases"/>
    <property type="match status" value="1"/>
</dbReference>
<evidence type="ECO:0000313" key="4">
    <source>
        <dbReference type="EMBL" id="GLQ91065.1"/>
    </source>
</evidence>
<dbReference type="EMBL" id="BSOB01000001">
    <property type="protein sequence ID" value="GLQ91065.1"/>
    <property type="molecule type" value="Genomic_DNA"/>
</dbReference>
<proteinExistence type="predicted"/>
<dbReference type="Gene3D" id="2.120.10.30">
    <property type="entry name" value="TolB, C-terminal domain"/>
    <property type="match status" value="1"/>
</dbReference>
<feature type="domain" description="Peptidase S9 prolyl oligopeptidase catalytic" evidence="3">
    <location>
        <begin position="437"/>
        <end position="645"/>
    </location>
</feature>
<feature type="chain" id="PRO_5047051851" evidence="2">
    <location>
        <begin position="24"/>
        <end position="651"/>
    </location>
</feature>
<gene>
    <name evidence="4" type="ORF">GCM10007901_00150</name>
</gene>
<evidence type="ECO:0000256" key="1">
    <source>
        <dbReference type="ARBA" id="ARBA00022801"/>
    </source>
</evidence>
<dbReference type="RefSeq" id="WP_284318845.1">
    <property type="nucleotide sequence ID" value="NZ_BSOB01000001.1"/>
</dbReference>
<protein>
    <submittedName>
        <fullName evidence="4">Prolyl oligopeptidase</fullName>
    </submittedName>
</protein>
<dbReference type="SUPFAM" id="SSF82171">
    <property type="entry name" value="DPP6 N-terminal domain-like"/>
    <property type="match status" value="1"/>
</dbReference>
<dbReference type="InterPro" id="IPR011042">
    <property type="entry name" value="6-blade_b-propeller_TolB-like"/>
</dbReference>
<sequence length="651" mass="72045">MRNGRARGLAAALCLLMPVVAAAGNQVPVEAFARRGGFSLPRLSPDGKYLAVAVEQGEDHAVLIYHLDDMGHPKSLRLPWSQLAYDIQWVGPDRIVVELAKFWGSLDRPERLGEITAANADGTRVQAMFNREWNQAGRGGSERAADYGYATIAGRPAKANGHFYMQTYMWNDEKNTWLYDVDASNGVRHLIGQINVSDMDFTLDPDGNVRYAQGRDINNNYVVYRMQNGQWVKLANDGRSNDFEPIAFSQDKQHLYARTSVKGGPFSLVQTNADGTQTQLLAKDDFGSIGHVQWTPQNEPIAAAPATGIPKSMVINGDQSLSQIYQVLLSKFPNEFVSFSSFSEDGTILIFKVSSDREPGTYYLFDMKARKVGKLFSEAASIDPDKMSSRVPMHFTASDGMLLEAILTVPRGATMSNLPMVLMPHGGPFEIRDTWFFDTYAQFLASRGYLVLQVNYRGSGGRGPGFVDAGYGKWGTRIQQDLIDGVKWAEAQHYGDPKRVCVYGGSFGGYSAMMTVIRAPGLFKCAIGEAGIYDLSMMYDKGDIKDRETGRNYLEQAIGKDQSELAANSPDKLADKIDVPVLLIHGEADERAPFAQAKAMRAALEAAHKPYEWLTKPKEGHGFYKEENLVDMYNHVQSFLEKNIGPGVQVN</sequence>
<evidence type="ECO:0000256" key="2">
    <source>
        <dbReference type="SAM" id="SignalP"/>
    </source>
</evidence>
<dbReference type="Proteomes" id="UP001156670">
    <property type="component" value="Unassembled WGS sequence"/>
</dbReference>
<comment type="caution">
    <text evidence="4">The sequence shown here is derived from an EMBL/GenBank/DDBJ whole genome shotgun (WGS) entry which is preliminary data.</text>
</comment>
<evidence type="ECO:0000313" key="5">
    <source>
        <dbReference type="Proteomes" id="UP001156670"/>
    </source>
</evidence>
<dbReference type="PANTHER" id="PTHR42776">
    <property type="entry name" value="SERINE PEPTIDASE S9 FAMILY MEMBER"/>
    <property type="match status" value="1"/>
</dbReference>
<name>A0ABQ5XKP3_9GAMM</name>
<dbReference type="PANTHER" id="PTHR42776:SF27">
    <property type="entry name" value="DIPEPTIDYL PEPTIDASE FAMILY MEMBER 6"/>
    <property type="match status" value="1"/>
</dbReference>
<evidence type="ECO:0000259" key="3">
    <source>
        <dbReference type="Pfam" id="PF00326"/>
    </source>
</evidence>
<dbReference type="Pfam" id="PF00326">
    <property type="entry name" value="Peptidase_S9"/>
    <property type="match status" value="1"/>
</dbReference>
<reference evidence="5" key="1">
    <citation type="journal article" date="2019" name="Int. J. Syst. Evol. Microbiol.">
        <title>The Global Catalogue of Microorganisms (GCM) 10K type strain sequencing project: providing services to taxonomists for standard genome sequencing and annotation.</title>
        <authorList>
            <consortium name="The Broad Institute Genomics Platform"/>
            <consortium name="The Broad Institute Genome Sequencing Center for Infectious Disease"/>
            <person name="Wu L."/>
            <person name="Ma J."/>
        </authorList>
    </citation>
    <scope>NUCLEOTIDE SEQUENCE [LARGE SCALE GENOMIC DNA]</scope>
    <source>
        <strain evidence="5">NBRC 111980</strain>
    </source>
</reference>
<keyword evidence="5" id="KW-1185">Reference proteome</keyword>
<organism evidence="4 5">
    <name type="scientific">Dyella acidisoli</name>
    <dbReference type="NCBI Taxonomy" id="1867834"/>
    <lineage>
        <taxon>Bacteria</taxon>
        <taxon>Pseudomonadati</taxon>
        <taxon>Pseudomonadota</taxon>
        <taxon>Gammaproteobacteria</taxon>
        <taxon>Lysobacterales</taxon>
        <taxon>Rhodanobacteraceae</taxon>
        <taxon>Dyella</taxon>
    </lineage>
</organism>
<dbReference type="Gene3D" id="3.40.50.1820">
    <property type="entry name" value="alpha/beta hydrolase"/>
    <property type="match status" value="1"/>
</dbReference>